<sequence>MASENCMSIMDSWSYRPSLPETLWMSEAFARDNDALTRALQASFSTSETLTHTQIQPQQQPDVDVVVVAAADNSSNKQRSFMLRSNRADPATAITGKVSKRKSRASKKSPTTYINADPANFRQMVQQVTGGVRFPLDPVLLLKPEPQRAAAGGLSHHRAGAVLPTLDTSALLMRDADAASFSSAFSGAAGGYAPVGPAEGDAGSVSGSRSGSGSGSAYGFDAFSSFPTLESWGGM</sequence>
<evidence type="ECO:0000313" key="2">
    <source>
        <dbReference type="EMBL" id="KAJ6831511.1"/>
    </source>
</evidence>
<dbReference type="GO" id="GO:0006970">
    <property type="term" value="P:response to osmotic stress"/>
    <property type="evidence" value="ECO:0007669"/>
    <property type="project" value="TreeGrafter"/>
</dbReference>
<organism evidence="3 4">
    <name type="scientific">Iris pallida</name>
    <name type="common">Sweet iris</name>
    <dbReference type="NCBI Taxonomy" id="29817"/>
    <lineage>
        <taxon>Eukaryota</taxon>
        <taxon>Viridiplantae</taxon>
        <taxon>Streptophyta</taxon>
        <taxon>Embryophyta</taxon>
        <taxon>Tracheophyta</taxon>
        <taxon>Spermatophyta</taxon>
        <taxon>Magnoliopsida</taxon>
        <taxon>Liliopsida</taxon>
        <taxon>Asparagales</taxon>
        <taxon>Iridaceae</taxon>
        <taxon>Iridoideae</taxon>
        <taxon>Irideae</taxon>
        <taxon>Iris</taxon>
    </lineage>
</organism>
<proteinExistence type="predicted"/>
<reference evidence="3" key="1">
    <citation type="journal article" date="2023" name="GigaByte">
        <title>Genome assembly of the bearded iris, Iris pallida Lam.</title>
        <authorList>
            <person name="Bruccoleri R.E."/>
            <person name="Oakeley E.J."/>
            <person name="Faust A.M.E."/>
            <person name="Altorfer M."/>
            <person name="Dessus-Babus S."/>
            <person name="Burckhardt D."/>
            <person name="Oertli M."/>
            <person name="Naumann U."/>
            <person name="Petersen F."/>
            <person name="Wong J."/>
        </authorList>
    </citation>
    <scope>NUCLEOTIDE SEQUENCE</scope>
    <source>
        <strain evidence="3">GSM-AAB239-AS_SAM_17_03QT</strain>
    </source>
</reference>
<dbReference type="EMBL" id="JANAVB010016769">
    <property type="protein sequence ID" value="KAJ6831511.1"/>
    <property type="molecule type" value="Genomic_DNA"/>
</dbReference>
<name>A0AAX6HZJ9_IRIPA</name>
<accession>A0AAX6HZJ9</accession>
<keyword evidence="4" id="KW-1185">Reference proteome</keyword>
<gene>
    <name evidence="3" type="ORF">M6B38_279445</name>
    <name evidence="2" type="ORF">M6B38_349060</name>
</gene>
<dbReference type="PANTHER" id="PTHR33179">
    <property type="entry name" value="VQ MOTIF-CONTAINING PROTEIN"/>
    <property type="match status" value="1"/>
</dbReference>
<reference evidence="3" key="2">
    <citation type="submission" date="2023-04" db="EMBL/GenBank/DDBJ databases">
        <authorList>
            <person name="Bruccoleri R.E."/>
            <person name="Oakeley E.J."/>
            <person name="Faust A.-M."/>
            <person name="Dessus-Babus S."/>
            <person name="Altorfer M."/>
            <person name="Burckhardt D."/>
            <person name="Oertli M."/>
            <person name="Naumann U."/>
            <person name="Petersen F."/>
            <person name="Wong J."/>
        </authorList>
    </citation>
    <scope>NUCLEOTIDE SEQUENCE</scope>
    <source>
        <strain evidence="3">GSM-AAB239-AS_SAM_17_03QT</strain>
        <tissue evidence="3">Leaf</tissue>
    </source>
</reference>
<evidence type="ECO:0000313" key="3">
    <source>
        <dbReference type="EMBL" id="KAJ6846258.1"/>
    </source>
</evidence>
<protein>
    <submittedName>
        <fullName evidence="3">Calmodulin-binding protein 25</fullName>
    </submittedName>
</protein>
<comment type="caution">
    <text evidence="3">The sequence shown here is derived from an EMBL/GenBank/DDBJ whole genome shotgun (WGS) entry which is preliminary data.</text>
</comment>
<evidence type="ECO:0000313" key="4">
    <source>
        <dbReference type="Proteomes" id="UP001140949"/>
    </source>
</evidence>
<dbReference type="AlphaFoldDB" id="A0AAX6HZJ9"/>
<dbReference type="GO" id="GO:0005634">
    <property type="term" value="C:nucleus"/>
    <property type="evidence" value="ECO:0007669"/>
    <property type="project" value="TreeGrafter"/>
</dbReference>
<dbReference type="Proteomes" id="UP001140949">
    <property type="component" value="Unassembled WGS sequence"/>
</dbReference>
<dbReference type="InterPro" id="IPR039609">
    <property type="entry name" value="VQ_15/22"/>
</dbReference>
<dbReference type="GO" id="GO:0005516">
    <property type="term" value="F:calmodulin binding"/>
    <property type="evidence" value="ECO:0007669"/>
    <property type="project" value="TreeGrafter"/>
</dbReference>
<evidence type="ECO:0000259" key="1">
    <source>
        <dbReference type="Pfam" id="PF05678"/>
    </source>
</evidence>
<dbReference type="Pfam" id="PF05678">
    <property type="entry name" value="VQ"/>
    <property type="match status" value="1"/>
</dbReference>
<dbReference type="PANTHER" id="PTHR33179:SF9">
    <property type="entry name" value="OS01G0278000 PROTEIN"/>
    <property type="match status" value="1"/>
</dbReference>
<dbReference type="EMBL" id="JANAVB010005599">
    <property type="protein sequence ID" value="KAJ6846258.1"/>
    <property type="molecule type" value="Genomic_DNA"/>
</dbReference>
<feature type="domain" description="VQ" evidence="1">
    <location>
        <begin position="109"/>
        <end position="130"/>
    </location>
</feature>
<dbReference type="InterPro" id="IPR008889">
    <property type="entry name" value="VQ"/>
</dbReference>